<dbReference type="EMBL" id="SZOH01004314">
    <property type="protein sequence ID" value="TKI86701.1"/>
    <property type="molecule type" value="Genomic_DNA"/>
</dbReference>
<feature type="non-terminal residue" evidence="2">
    <location>
        <position position="1"/>
    </location>
</feature>
<dbReference type="Gene3D" id="3.40.50.720">
    <property type="entry name" value="NAD(P)-binding Rossmann-like Domain"/>
    <property type="match status" value="1"/>
</dbReference>
<dbReference type="InterPro" id="IPR001509">
    <property type="entry name" value="Epimerase_deHydtase"/>
</dbReference>
<name>A0A9X9A022_BACCE</name>
<comment type="caution">
    <text evidence="2">The sequence shown here is derived from an EMBL/GenBank/DDBJ whole genome shotgun (WGS) entry which is preliminary data.</text>
</comment>
<evidence type="ECO:0000313" key="3">
    <source>
        <dbReference type="Proteomes" id="UP000308444"/>
    </source>
</evidence>
<gene>
    <name evidence="2" type="ORF">FC695_39245</name>
</gene>
<sequence>GYEVHATYNKNNPSHLPCHWHKVNLLRDDEVKQFIYDVQPSHLIHLAWEAAPPACYVSINNYYWLKSSISLIQHFTTC</sequence>
<reference evidence="2 3" key="1">
    <citation type="journal article" date="2019" name="Environ. Microbiol.">
        <title>An active ?-lactamase is a part of an orchestrated cell wall stress resistance network of Bacillus subtilis and related rhizosphere species.</title>
        <authorList>
            <person name="Bucher T."/>
            <person name="Keren-Paz A."/>
            <person name="Hausser J."/>
            <person name="Olender T."/>
            <person name="Cytryn E."/>
            <person name="Kolodkin-Gal I."/>
        </authorList>
    </citation>
    <scope>NUCLEOTIDE SEQUENCE [LARGE SCALE GENOMIC DNA]</scope>
    <source>
        <strain evidence="2 3">I32</strain>
    </source>
</reference>
<feature type="non-terminal residue" evidence="2">
    <location>
        <position position="78"/>
    </location>
</feature>
<feature type="domain" description="NAD-dependent epimerase/dehydratase" evidence="1">
    <location>
        <begin position="1"/>
        <end position="64"/>
    </location>
</feature>
<proteinExistence type="predicted"/>
<protein>
    <submittedName>
        <fullName evidence="2">NAD-dependent epimerase/dehydratase family protein</fullName>
    </submittedName>
</protein>
<evidence type="ECO:0000259" key="1">
    <source>
        <dbReference type="Pfam" id="PF01370"/>
    </source>
</evidence>
<accession>A0A9X9A022</accession>
<dbReference type="AlphaFoldDB" id="A0A9X9A022"/>
<dbReference type="Pfam" id="PF01370">
    <property type="entry name" value="Epimerase"/>
    <property type="match status" value="1"/>
</dbReference>
<evidence type="ECO:0000313" key="2">
    <source>
        <dbReference type="EMBL" id="TKI86701.1"/>
    </source>
</evidence>
<organism evidence="2 3">
    <name type="scientific">Bacillus cereus</name>
    <dbReference type="NCBI Taxonomy" id="1396"/>
    <lineage>
        <taxon>Bacteria</taxon>
        <taxon>Bacillati</taxon>
        <taxon>Bacillota</taxon>
        <taxon>Bacilli</taxon>
        <taxon>Bacillales</taxon>
        <taxon>Bacillaceae</taxon>
        <taxon>Bacillus</taxon>
        <taxon>Bacillus cereus group</taxon>
    </lineage>
</organism>
<dbReference type="Proteomes" id="UP000308444">
    <property type="component" value="Unassembled WGS sequence"/>
</dbReference>